<dbReference type="AlphaFoldDB" id="A0AAV4S4K7"/>
<dbReference type="Proteomes" id="UP001054837">
    <property type="component" value="Unassembled WGS sequence"/>
</dbReference>
<evidence type="ECO:0000256" key="1">
    <source>
        <dbReference type="SAM" id="MobiDB-lite"/>
    </source>
</evidence>
<accession>A0AAV4S4K7</accession>
<evidence type="ECO:0000313" key="2">
    <source>
        <dbReference type="EMBL" id="GIY27425.1"/>
    </source>
</evidence>
<feature type="region of interest" description="Disordered" evidence="1">
    <location>
        <begin position="15"/>
        <end position="56"/>
    </location>
</feature>
<keyword evidence="3" id="KW-1185">Reference proteome</keyword>
<proteinExistence type="predicted"/>
<sequence length="109" mass="12260">MVSYNQVHKNGILYPKQKQQTRTHHLKTHPHTVPSILSCIPKQPPRNPPRKVRQPIPCPDTVSSIYWHSLPRPRIAARTTAHSVPGTLLSGSLIPNSAARQTFRPIIPD</sequence>
<organism evidence="2 3">
    <name type="scientific">Caerostris darwini</name>
    <dbReference type="NCBI Taxonomy" id="1538125"/>
    <lineage>
        <taxon>Eukaryota</taxon>
        <taxon>Metazoa</taxon>
        <taxon>Ecdysozoa</taxon>
        <taxon>Arthropoda</taxon>
        <taxon>Chelicerata</taxon>
        <taxon>Arachnida</taxon>
        <taxon>Araneae</taxon>
        <taxon>Araneomorphae</taxon>
        <taxon>Entelegynae</taxon>
        <taxon>Araneoidea</taxon>
        <taxon>Araneidae</taxon>
        <taxon>Caerostris</taxon>
    </lineage>
</organism>
<name>A0AAV4S4K7_9ARAC</name>
<reference evidence="2 3" key="1">
    <citation type="submission" date="2021-06" db="EMBL/GenBank/DDBJ databases">
        <title>Caerostris darwini draft genome.</title>
        <authorList>
            <person name="Kono N."/>
            <person name="Arakawa K."/>
        </authorList>
    </citation>
    <scope>NUCLEOTIDE SEQUENCE [LARGE SCALE GENOMIC DNA]</scope>
</reference>
<gene>
    <name evidence="2" type="ORF">CDAR_52601</name>
</gene>
<protein>
    <submittedName>
        <fullName evidence="2">Uncharacterized protein</fullName>
    </submittedName>
</protein>
<comment type="caution">
    <text evidence="2">The sequence shown here is derived from an EMBL/GenBank/DDBJ whole genome shotgun (WGS) entry which is preliminary data.</text>
</comment>
<dbReference type="EMBL" id="BPLQ01007050">
    <property type="protein sequence ID" value="GIY27425.1"/>
    <property type="molecule type" value="Genomic_DNA"/>
</dbReference>
<evidence type="ECO:0000313" key="3">
    <source>
        <dbReference type="Proteomes" id="UP001054837"/>
    </source>
</evidence>
<feature type="compositionally biased region" description="Basic residues" evidence="1">
    <location>
        <begin position="19"/>
        <end position="30"/>
    </location>
</feature>